<keyword evidence="2" id="KW-0663">Pyridoxal phosphate</keyword>
<dbReference type="PANTHER" id="PTHR42885:SF1">
    <property type="entry name" value="THREONINE-PHOSPHATE DECARBOXYLASE"/>
    <property type="match status" value="1"/>
</dbReference>
<dbReference type="SUPFAM" id="SSF53383">
    <property type="entry name" value="PLP-dependent transferases"/>
    <property type="match status" value="1"/>
</dbReference>
<feature type="domain" description="Aminotransferase class I/classII large" evidence="3">
    <location>
        <begin position="51"/>
        <end position="334"/>
    </location>
</feature>
<evidence type="ECO:0000259" key="3">
    <source>
        <dbReference type="Pfam" id="PF00155"/>
    </source>
</evidence>
<dbReference type="Pfam" id="PF00155">
    <property type="entry name" value="Aminotran_1_2"/>
    <property type="match status" value="1"/>
</dbReference>
<reference evidence="4 5" key="1">
    <citation type="submission" date="2016-11" db="EMBL/GenBank/DDBJ databases">
        <authorList>
            <person name="Jaros S."/>
            <person name="Januszkiewicz K."/>
            <person name="Wedrychowicz H."/>
        </authorList>
    </citation>
    <scope>NUCLEOTIDE SEQUENCE [LARGE SCALE GENOMIC DNA]</scope>
    <source>
        <strain evidence="4 5">DSM 27406</strain>
    </source>
</reference>
<dbReference type="OrthoDB" id="9813612at2"/>
<organism evidence="4 5">
    <name type="scientific">Chitinophaga jiangningensis</name>
    <dbReference type="NCBI Taxonomy" id="1419482"/>
    <lineage>
        <taxon>Bacteria</taxon>
        <taxon>Pseudomonadati</taxon>
        <taxon>Bacteroidota</taxon>
        <taxon>Chitinophagia</taxon>
        <taxon>Chitinophagales</taxon>
        <taxon>Chitinophagaceae</taxon>
        <taxon>Chitinophaga</taxon>
    </lineage>
</organism>
<proteinExistence type="predicted"/>
<evidence type="ECO:0000256" key="2">
    <source>
        <dbReference type="ARBA" id="ARBA00022898"/>
    </source>
</evidence>
<dbReference type="RefSeq" id="WP_073085887.1">
    <property type="nucleotide sequence ID" value="NZ_FRBL01000009.1"/>
</dbReference>
<keyword evidence="5" id="KW-1185">Reference proteome</keyword>
<dbReference type="GO" id="GO:0030170">
    <property type="term" value="F:pyridoxal phosphate binding"/>
    <property type="evidence" value="ECO:0007669"/>
    <property type="project" value="InterPro"/>
</dbReference>
<dbReference type="STRING" id="1419482.SAMN05444266_109315"/>
<dbReference type="AlphaFoldDB" id="A0A1M7KGP2"/>
<protein>
    <submittedName>
        <fullName evidence="4">L-threonine O-3-phosphate decarboxylase</fullName>
    </submittedName>
</protein>
<name>A0A1M7KGP2_9BACT</name>
<dbReference type="Gene3D" id="3.40.640.10">
    <property type="entry name" value="Type I PLP-dependent aspartate aminotransferase-like (Major domain)"/>
    <property type="match status" value="1"/>
</dbReference>
<comment type="cofactor">
    <cofactor evidence="1">
        <name>pyridoxal 5'-phosphate</name>
        <dbReference type="ChEBI" id="CHEBI:597326"/>
    </cofactor>
</comment>
<evidence type="ECO:0000313" key="4">
    <source>
        <dbReference type="EMBL" id="SHM64520.1"/>
    </source>
</evidence>
<gene>
    <name evidence="4" type="ORF">SAMN05444266_109315</name>
</gene>
<dbReference type="InterPro" id="IPR015424">
    <property type="entry name" value="PyrdxlP-dep_Trfase"/>
</dbReference>
<sequence length="340" mass="38035">MKQGHGDDAYLLNKKIVADFSSNLWYGGLRPELKTHLAGMLDTIGHYPQVAGEQLQQLMEKQLKLGAGNILLTDGATQGIYLIAQAFAGATTTVVGPTYPEYADASRLFGHQVRYINWDRLQDGIHIDSDIFFICNPNNPGGQVYPGDQLQQLIAANRKRIFVVDEAYIQFTRETTSLLPHLHRLPNLLILRSPTKAACFPGLRFGYIAAQKTLLDKVRAFQMPWAINQLALAAGTFLITNPAIFDFPLDDLLGDAFQLREKLKSIPELKVYPTYTHYFLFETLTGTAAELKSWLIDKYGILIRDASNIEGLSNGFCRVACQSEKDNKLLVTALKKWALQ</sequence>
<dbReference type="EMBL" id="FRBL01000009">
    <property type="protein sequence ID" value="SHM64520.1"/>
    <property type="molecule type" value="Genomic_DNA"/>
</dbReference>
<accession>A0A1M7KGP2</accession>
<dbReference type="InterPro" id="IPR004839">
    <property type="entry name" value="Aminotransferase_I/II_large"/>
</dbReference>
<evidence type="ECO:0000313" key="5">
    <source>
        <dbReference type="Proteomes" id="UP000184420"/>
    </source>
</evidence>
<dbReference type="Gene3D" id="3.90.1150.10">
    <property type="entry name" value="Aspartate Aminotransferase, domain 1"/>
    <property type="match status" value="1"/>
</dbReference>
<dbReference type="CDD" id="cd00609">
    <property type="entry name" value="AAT_like"/>
    <property type="match status" value="1"/>
</dbReference>
<dbReference type="PANTHER" id="PTHR42885">
    <property type="entry name" value="HISTIDINOL-PHOSPHATE AMINOTRANSFERASE-RELATED"/>
    <property type="match status" value="1"/>
</dbReference>
<evidence type="ECO:0000256" key="1">
    <source>
        <dbReference type="ARBA" id="ARBA00001933"/>
    </source>
</evidence>
<dbReference type="Proteomes" id="UP000184420">
    <property type="component" value="Unassembled WGS sequence"/>
</dbReference>
<dbReference type="InterPro" id="IPR015422">
    <property type="entry name" value="PyrdxlP-dep_Trfase_small"/>
</dbReference>
<dbReference type="InterPro" id="IPR015421">
    <property type="entry name" value="PyrdxlP-dep_Trfase_major"/>
</dbReference>